<evidence type="ECO:0000256" key="6">
    <source>
        <dbReference type="ARBA" id="ARBA00022833"/>
    </source>
</evidence>
<accession>A0AAV9X3R9</accession>
<comment type="cofactor">
    <cofactor evidence="1">
        <name>Zn(2+)</name>
        <dbReference type="ChEBI" id="CHEBI:29105"/>
    </cofactor>
</comment>
<keyword evidence="7" id="KW-0732">Signal</keyword>
<dbReference type="EMBL" id="JAVHJO010000011">
    <property type="protein sequence ID" value="KAK6533725.1"/>
    <property type="molecule type" value="Genomic_DNA"/>
</dbReference>
<dbReference type="SUPFAM" id="SSF52025">
    <property type="entry name" value="PA domain"/>
    <property type="match status" value="1"/>
</dbReference>
<keyword evidence="10" id="KW-0031">Aminopeptidase</keyword>
<dbReference type="InterPro" id="IPR003137">
    <property type="entry name" value="PA_domain"/>
</dbReference>
<dbReference type="PANTHER" id="PTHR12147">
    <property type="entry name" value="METALLOPEPTIDASE M28 FAMILY MEMBER"/>
    <property type="match status" value="1"/>
</dbReference>
<dbReference type="Proteomes" id="UP001365542">
    <property type="component" value="Unassembled WGS sequence"/>
</dbReference>
<evidence type="ECO:0000313" key="11">
    <source>
        <dbReference type="Proteomes" id="UP001365542"/>
    </source>
</evidence>
<evidence type="ECO:0000256" key="7">
    <source>
        <dbReference type="RuleBase" id="RU361240"/>
    </source>
</evidence>
<dbReference type="Pfam" id="PF04389">
    <property type="entry name" value="Peptidase_M28"/>
    <property type="match status" value="1"/>
</dbReference>
<dbReference type="Gene3D" id="3.50.30.30">
    <property type="match status" value="1"/>
</dbReference>
<comment type="caution">
    <text evidence="10">The sequence shown here is derived from an EMBL/GenBank/DDBJ whole genome shotgun (WGS) entry which is preliminary data.</text>
</comment>
<keyword evidence="11" id="KW-1185">Reference proteome</keyword>
<dbReference type="GO" id="GO:0006508">
    <property type="term" value="P:proteolysis"/>
    <property type="evidence" value="ECO:0007669"/>
    <property type="project" value="UniProtKB-KW"/>
</dbReference>
<keyword evidence="6 7" id="KW-0862">Zinc</keyword>
<keyword evidence="3 7" id="KW-0645">Protease</keyword>
<feature type="domain" description="Peptidase M28" evidence="9">
    <location>
        <begin position="237"/>
        <end position="450"/>
    </location>
</feature>
<dbReference type="AlphaFoldDB" id="A0AAV9X3R9"/>
<evidence type="ECO:0000259" key="9">
    <source>
        <dbReference type="Pfam" id="PF04389"/>
    </source>
</evidence>
<keyword evidence="5 7" id="KW-0378">Hydrolase</keyword>
<dbReference type="GO" id="GO:0046872">
    <property type="term" value="F:metal ion binding"/>
    <property type="evidence" value="ECO:0007669"/>
    <property type="project" value="UniProtKB-KW"/>
</dbReference>
<dbReference type="EC" id="3.4.-.-" evidence="7"/>
<evidence type="ECO:0000256" key="5">
    <source>
        <dbReference type="ARBA" id="ARBA00022801"/>
    </source>
</evidence>
<evidence type="ECO:0000259" key="8">
    <source>
        <dbReference type="Pfam" id="PF02225"/>
    </source>
</evidence>
<evidence type="ECO:0000256" key="2">
    <source>
        <dbReference type="ARBA" id="ARBA00005634"/>
    </source>
</evidence>
<reference evidence="10 11" key="1">
    <citation type="submission" date="2019-10" db="EMBL/GenBank/DDBJ databases">
        <authorList>
            <person name="Palmer J.M."/>
        </authorList>
    </citation>
    <scope>NUCLEOTIDE SEQUENCE [LARGE SCALE GENOMIC DNA]</scope>
    <source>
        <strain evidence="10 11">TWF694</strain>
    </source>
</reference>
<gene>
    <name evidence="10" type="primary">LAP2_2</name>
    <name evidence="10" type="ORF">TWF694_002656</name>
</gene>
<dbReference type="GO" id="GO:0004177">
    <property type="term" value="F:aminopeptidase activity"/>
    <property type="evidence" value="ECO:0007669"/>
    <property type="project" value="UniProtKB-KW"/>
</dbReference>
<dbReference type="PANTHER" id="PTHR12147:SF26">
    <property type="entry name" value="PEPTIDASE M28 DOMAIN-CONTAINING PROTEIN"/>
    <property type="match status" value="1"/>
</dbReference>
<dbReference type="Pfam" id="PF02225">
    <property type="entry name" value="PA"/>
    <property type="match status" value="1"/>
</dbReference>
<keyword evidence="4 7" id="KW-0479">Metal-binding</keyword>
<dbReference type="Gene3D" id="3.40.630.10">
    <property type="entry name" value="Zn peptidases"/>
    <property type="match status" value="1"/>
</dbReference>
<dbReference type="InterPro" id="IPR046450">
    <property type="entry name" value="PA_dom_sf"/>
</dbReference>
<feature type="signal peptide" evidence="7">
    <location>
        <begin position="1"/>
        <end position="18"/>
    </location>
</feature>
<evidence type="ECO:0000313" key="10">
    <source>
        <dbReference type="EMBL" id="KAK6533725.1"/>
    </source>
</evidence>
<comment type="similarity">
    <text evidence="2">Belongs to the peptidase M28 family. M28B subfamily.</text>
</comment>
<feature type="chain" id="PRO_5043100087" description="Peptide hydrolase" evidence="7">
    <location>
        <begin position="19"/>
        <end position="495"/>
    </location>
</feature>
<sequence>MKVSTLALPILASSLVSAAPAPIVESNKLRRILYRSNLEARAQELYNIAVRNNGTRAWGTSGHWETLDWIQGQIPTSYYNVERQYFNISVTTYDELSITVDGVAATGVNGVTASSGLLNKSVTAPIIAVPNLGCEASDYPASVAGKIALVHRGSCNFGLKVALAETAGALGVVLWNNQAAQVQPSLGAPSDYNVTYFAPTVIIPQEQGEALVAKLGTGTLPAKLSTLWHTEERLTANIIATTKGGNQNALITSGSHTDSVKAGPGINDNGSGTIAHIEIAKALTKFSVNNAVRFMWFSAEEDGLLGSEYYTTHLSEAEAAKIVLNLNFDMLASPNYVYSIYDGDGSTFESPFASTGSAHIEKTLIDFLVDDDKTSVPTAFDGRSDYAGFLDIGIPAGGIFMGAEGIKTEEEAKLFGGKAGQPYDACYHQACDDIKNLNYGAFITGAKAIADSIAKYGASIEGFPFPRPATKLKPRKSTVGPLVPKPKKGGYITEI</sequence>
<dbReference type="GO" id="GO:0008235">
    <property type="term" value="F:metalloexopeptidase activity"/>
    <property type="evidence" value="ECO:0007669"/>
    <property type="project" value="InterPro"/>
</dbReference>
<name>A0AAV9X3R9_9PEZI</name>
<dbReference type="SUPFAM" id="SSF53187">
    <property type="entry name" value="Zn-dependent exopeptidases"/>
    <property type="match status" value="1"/>
</dbReference>
<dbReference type="InterPro" id="IPR045175">
    <property type="entry name" value="M28_fam"/>
</dbReference>
<evidence type="ECO:0000256" key="1">
    <source>
        <dbReference type="ARBA" id="ARBA00001947"/>
    </source>
</evidence>
<proteinExistence type="inferred from homology"/>
<dbReference type="InterPro" id="IPR007484">
    <property type="entry name" value="Peptidase_M28"/>
</dbReference>
<organism evidence="10 11">
    <name type="scientific">Orbilia ellipsospora</name>
    <dbReference type="NCBI Taxonomy" id="2528407"/>
    <lineage>
        <taxon>Eukaryota</taxon>
        <taxon>Fungi</taxon>
        <taxon>Dikarya</taxon>
        <taxon>Ascomycota</taxon>
        <taxon>Pezizomycotina</taxon>
        <taxon>Orbiliomycetes</taxon>
        <taxon>Orbiliales</taxon>
        <taxon>Orbiliaceae</taxon>
        <taxon>Orbilia</taxon>
    </lineage>
</organism>
<feature type="domain" description="PA" evidence="8">
    <location>
        <begin position="122"/>
        <end position="211"/>
    </location>
</feature>
<evidence type="ECO:0000256" key="3">
    <source>
        <dbReference type="ARBA" id="ARBA00022670"/>
    </source>
</evidence>
<protein>
    <recommendedName>
        <fullName evidence="7">Peptide hydrolase</fullName>
        <ecNumber evidence="7">3.4.-.-</ecNumber>
    </recommendedName>
</protein>
<evidence type="ECO:0000256" key="4">
    <source>
        <dbReference type="ARBA" id="ARBA00022723"/>
    </source>
</evidence>